<dbReference type="Gene3D" id="3.30.1520.10">
    <property type="entry name" value="Phox-like domain"/>
    <property type="match status" value="1"/>
</dbReference>
<dbReference type="AlphaFoldDB" id="L8GSW2"/>
<dbReference type="InterPro" id="IPR001683">
    <property type="entry name" value="PX_dom"/>
</dbReference>
<organism evidence="3 4">
    <name type="scientific">Acanthamoeba castellanii (strain ATCC 30010 / Neff)</name>
    <dbReference type="NCBI Taxonomy" id="1257118"/>
    <lineage>
        <taxon>Eukaryota</taxon>
        <taxon>Amoebozoa</taxon>
        <taxon>Discosea</taxon>
        <taxon>Longamoebia</taxon>
        <taxon>Centramoebida</taxon>
        <taxon>Acanthamoebidae</taxon>
        <taxon>Acanthamoeba</taxon>
    </lineage>
</organism>
<evidence type="ECO:0000313" key="3">
    <source>
        <dbReference type="EMBL" id="ELR16022.1"/>
    </source>
</evidence>
<dbReference type="PROSITE" id="PS50195">
    <property type="entry name" value="PX"/>
    <property type="match status" value="1"/>
</dbReference>
<dbReference type="InterPro" id="IPR036871">
    <property type="entry name" value="PX_dom_sf"/>
</dbReference>
<dbReference type="EMBL" id="KB008010">
    <property type="protein sequence ID" value="ELR16022.1"/>
    <property type="molecule type" value="Genomic_DNA"/>
</dbReference>
<name>L8GSW2_ACACF</name>
<evidence type="ECO:0000259" key="2">
    <source>
        <dbReference type="PROSITE" id="PS50195"/>
    </source>
</evidence>
<dbReference type="GeneID" id="14916769"/>
<dbReference type="KEGG" id="acan:ACA1_223080"/>
<dbReference type="Proteomes" id="UP000011083">
    <property type="component" value="Unassembled WGS sequence"/>
</dbReference>
<evidence type="ECO:0000256" key="1">
    <source>
        <dbReference type="SAM" id="MobiDB-lite"/>
    </source>
</evidence>
<dbReference type="GO" id="GO:0035091">
    <property type="term" value="F:phosphatidylinositol binding"/>
    <property type="evidence" value="ECO:0007669"/>
    <property type="project" value="InterPro"/>
</dbReference>
<dbReference type="Pfam" id="PF00787">
    <property type="entry name" value="PX"/>
    <property type="match status" value="1"/>
</dbReference>
<protein>
    <submittedName>
        <fullName evidence="3">PX domain containing protein</fullName>
    </submittedName>
</protein>
<dbReference type="RefSeq" id="XP_004338035.1">
    <property type="nucleotide sequence ID" value="XM_004337987.1"/>
</dbReference>
<sequence>MKEETKPSATKQAASQHKPGVSVSIPKTQVFTELSNGKPYIVFEIHFFIDGEVVHVSRRRYSSLKVIHEELQKALGKGSSTTLPAFPSANHFKNYAKPPHTEARRLKLVGYLNALVQEPAVLVLPHFHKLFTMDHPAVTAMRSAAGQLLGERRARDEEVRRAREATLRQAKADWHWAQTFVTGAPVIELDGVAMRAHVPLTYDRPVAFTIQEREQALGDMTIFGPGEEPWFEAPRMDRSIVNFGGSEYGIFNMKGEQLMSLEKIPSNQNRYEIYHVVNPAEDRSEKALVKIASVTRGSAGLLGVFGHEIVLADGAVIEYKGASFGNEATLHADGVAGHDVLLHLAITICIEKLHNDWARPEAK</sequence>
<reference evidence="3 4" key="1">
    <citation type="journal article" date="2013" name="Genome Biol.">
        <title>Genome of Acanthamoeba castellanii highlights extensive lateral gene transfer and early evolution of tyrosine kinase signaling.</title>
        <authorList>
            <person name="Clarke M."/>
            <person name="Lohan A.J."/>
            <person name="Liu B."/>
            <person name="Lagkouvardos I."/>
            <person name="Roy S."/>
            <person name="Zafar N."/>
            <person name="Bertelli C."/>
            <person name="Schilde C."/>
            <person name="Kianianmomeni A."/>
            <person name="Burglin T.R."/>
            <person name="Frech C."/>
            <person name="Turcotte B."/>
            <person name="Kopec K.O."/>
            <person name="Synnott J.M."/>
            <person name="Choo C."/>
            <person name="Paponov I."/>
            <person name="Finkler A."/>
            <person name="Soon Heng Tan C."/>
            <person name="Hutchins A.P."/>
            <person name="Weinmeier T."/>
            <person name="Rattei T."/>
            <person name="Chu J.S."/>
            <person name="Gimenez G."/>
            <person name="Irimia M."/>
            <person name="Rigden D.J."/>
            <person name="Fitzpatrick D.A."/>
            <person name="Lorenzo-Morales J."/>
            <person name="Bateman A."/>
            <person name="Chiu C.H."/>
            <person name="Tang P."/>
            <person name="Hegemann P."/>
            <person name="Fromm H."/>
            <person name="Raoult D."/>
            <person name="Greub G."/>
            <person name="Miranda-Saavedra D."/>
            <person name="Chen N."/>
            <person name="Nash P."/>
            <person name="Ginger M.L."/>
            <person name="Horn M."/>
            <person name="Schaap P."/>
            <person name="Caler L."/>
            <person name="Loftus B."/>
        </authorList>
    </citation>
    <scope>NUCLEOTIDE SEQUENCE [LARGE SCALE GENOMIC DNA]</scope>
    <source>
        <strain evidence="3 4">Neff</strain>
    </source>
</reference>
<dbReference type="VEuPathDB" id="AmoebaDB:ACA1_223080"/>
<gene>
    <name evidence="3" type="ORF">ACA1_223080</name>
</gene>
<feature type="domain" description="PX" evidence="2">
    <location>
        <begin position="21"/>
        <end position="138"/>
    </location>
</feature>
<dbReference type="SUPFAM" id="SSF64268">
    <property type="entry name" value="PX domain"/>
    <property type="match status" value="1"/>
</dbReference>
<proteinExistence type="predicted"/>
<accession>L8GSW2</accession>
<feature type="region of interest" description="Disordered" evidence="1">
    <location>
        <begin position="1"/>
        <end position="20"/>
    </location>
</feature>
<dbReference type="STRING" id="1257118.L8GSW2"/>
<keyword evidence="4" id="KW-1185">Reference proteome</keyword>
<evidence type="ECO:0000313" key="4">
    <source>
        <dbReference type="Proteomes" id="UP000011083"/>
    </source>
</evidence>